<keyword evidence="4" id="KW-0393">Immunoglobulin domain</keyword>
<dbReference type="SUPFAM" id="SSF48726">
    <property type="entry name" value="Immunoglobulin"/>
    <property type="match status" value="2"/>
</dbReference>
<dbReference type="PANTHER" id="PTHR45889">
    <property type="entry name" value="IG-LIKE DOMAIN-CONTAINING PROTEIN"/>
    <property type="match status" value="1"/>
</dbReference>
<proteinExistence type="predicted"/>
<dbReference type="AlphaFoldDB" id="A0A974HD46"/>
<dbReference type="FunFam" id="2.60.40.10:FF:000013">
    <property type="entry name" value="cell adhesion molecule 1 isoform X1"/>
    <property type="match status" value="2"/>
</dbReference>
<dbReference type="Proteomes" id="UP000694892">
    <property type="component" value="Chromosome 7L"/>
</dbReference>
<evidence type="ECO:0000256" key="1">
    <source>
        <dbReference type="ARBA" id="ARBA00022729"/>
    </source>
</evidence>
<dbReference type="OMA" id="GSECAYK"/>
<dbReference type="Gene3D" id="2.60.40.10">
    <property type="entry name" value="Immunoglobulins"/>
    <property type="match status" value="2"/>
</dbReference>
<keyword evidence="3" id="KW-1015">Disulfide bond</keyword>
<dbReference type="PROSITE" id="PS50835">
    <property type="entry name" value="IG_LIKE"/>
    <property type="match status" value="2"/>
</dbReference>
<dbReference type="InterPro" id="IPR013783">
    <property type="entry name" value="Ig-like_fold"/>
</dbReference>
<dbReference type="EMBL" id="CM004478">
    <property type="protein sequence ID" value="OCT73562.1"/>
    <property type="molecule type" value="Genomic_DNA"/>
</dbReference>
<feature type="domain" description="Ig-like" evidence="6">
    <location>
        <begin position="26"/>
        <end position="127"/>
    </location>
</feature>
<evidence type="ECO:0000256" key="3">
    <source>
        <dbReference type="ARBA" id="ARBA00023157"/>
    </source>
</evidence>
<dbReference type="GO" id="GO:0045202">
    <property type="term" value="C:synapse"/>
    <property type="evidence" value="ECO:0007669"/>
    <property type="project" value="TreeGrafter"/>
</dbReference>
<dbReference type="GO" id="GO:0007156">
    <property type="term" value="P:homophilic cell adhesion via plasma membrane adhesion molecules"/>
    <property type="evidence" value="ECO:0007669"/>
    <property type="project" value="TreeGrafter"/>
</dbReference>
<sequence>MFRVNIVAIIFAFVLFPFHVCGKKHPNLQEQHSILETVDVTVVEGEAAIISCRVKNNNNYVIQLLNPNRQTIYFRDFRTLKDSRYSLVYFAGNELRISLSNVSVDDGGRYVCQLYSDPPQEAFATLTVIGKHPTLETEDVAVMEGGVAIISCRVTDNDDSVIQLLNPNRQTIFFQNMKALKDSRYQLVYFSGNQLKVSLSNVSVKDGGQYICQLYSDPPQEAFANVKVKGLMPDPHLDPSYIKPDNADGIWNIKVKELRAWGWVYPFTR</sequence>
<accession>A0A974HD46</accession>
<organism evidence="7 8">
    <name type="scientific">Xenopus laevis</name>
    <name type="common">African clawed frog</name>
    <dbReference type="NCBI Taxonomy" id="8355"/>
    <lineage>
        <taxon>Eukaryota</taxon>
        <taxon>Metazoa</taxon>
        <taxon>Chordata</taxon>
        <taxon>Craniata</taxon>
        <taxon>Vertebrata</taxon>
        <taxon>Euteleostomi</taxon>
        <taxon>Amphibia</taxon>
        <taxon>Batrachia</taxon>
        <taxon>Anura</taxon>
        <taxon>Pipoidea</taxon>
        <taxon>Pipidae</taxon>
        <taxon>Xenopodinae</taxon>
        <taxon>Xenopus</taxon>
        <taxon>Xenopus</taxon>
    </lineage>
</organism>
<dbReference type="InterPro" id="IPR007110">
    <property type="entry name" value="Ig-like_dom"/>
</dbReference>
<feature type="chain" id="PRO_5037156319" description="Ig-like domain-containing protein" evidence="5">
    <location>
        <begin position="23"/>
        <end position="269"/>
    </location>
</feature>
<gene>
    <name evidence="7" type="ORF">XELAEV_18036541mg</name>
</gene>
<evidence type="ECO:0000313" key="8">
    <source>
        <dbReference type="Proteomes" id="UP000694892"/>
    </source>
</evidence>
<dbReference type="GO" id="GO:0043005">
    <property type="term" value="C:neuron projection"/>
    <property type="evidence" value="ECO:0007669"/>
    <property type="project" value="TreeGrafter"/>
</dbReference>
<protein>
    <recommendedName>
        <fullName evidence="6">Ig-like domain-containing protein</fullName>
    </recommendedName>
</protein>
<evidence type="ECO:0000256" key="2">
    <source>
        <dbReference type="ARBA" id="ARBA00022737"/>
    </source>
</evidence>
<evidence type="ECO:0000259" key="6">
    <source>
        <dbReference type="PROSITE" id="PS50835"/>
    </source>
</evidence>
<dbReference type="GO" id="GO:0005886">
    <property type="term" value="C:plasma membrane"/>
    <property type="evidence" value="ECO:0007669"/>
    <property type="project" value="TreeGrafter"/>
</dbReference>
<dbReference type="GO" id="GO:0042271">
    <property type="term" value="P:susceptibility to natural killer cell mediated cytotoxicity"/>
    <property type="evidence" value="ECO:0007669"/>
    <property type="project" value="TreeGrafter"/>
</dbReference>
<keyword evidence="1 5" id="KW-0732">Signal</keyword>
<dbReference type="InterPro" id="IPR036179">
    <property type="entry name" value="Ig-like_dom_sf"/>
</dbReference>
<feature type="domain" description="Ig-like" evidence="6">
    <location>
        <begin position="133"/>
        <end position="214"/>
    </location>
</feature>
<feature type="signal peptide" evidence="5">
    <location>
        <begin position="1"/>
        <end position="22"/>
    </location>
</feature>
<keyword evidence="2" id="KW-0677">Repeat</keyword>
<dbReference type="GO" id="GO:0005102">
    <property type="term" value="F:signaling receptor binding"/>
    <property type="evidence" value="ECO:0007669"/>
    <property type="project" value="TreeGrafter"/>
</dbReference>
<evidence type="ECO:0000256" key="4">
    <source>
        <dbReference type="ARBA" id="ARBA00023319"/>
    </source>
</evidence>
<dbReference type="GO" id="GO:0051606">
    <property type="term" value="P:detection of stimulus"/>
    <property type="evidence" value="ECO:0007669"/>
    <property type="project" value="TreeGrafter"/>
</dbReference>
<dbReference type="InterPro" id="IPR003599">
    <property type="entry name" value="Ig_sub"/>
</dbReference>
<dbReference type="PANTHER" id="PTHR45889:SF9">
    <property type="entry name" value="CELL ADHESION MOLECULE 2-LIKE"/>
    <property type="match status" value="1"/>
</dbReference>
<name>A0A974HD46_XENLA</name>
<reference evidence="8" key="1">
    <citation type="journal article" date="2016" name="Nature">
        <title>Genome evolution in the allotetraploid frog Xenopus laevis.</title>
        <authorList>
            <person name="Session A.M."/>
            <person name="Uno Y."/>
            <person name="Kwon T."/>
            <person name="Chapman J.A."/>
            <person name="Toyoda A."/>
            <person name="Takahashi S."/>
            <person name="Fukui A."/>
            <person name="Hikosaka A."/>
            <person name="Suzuki A."/>
            <person name="Kondo M."/>
            <person name="van Heeringen S.J."/>
            <person name="Quigley I."/>
            <person name="Heinz S."/>
            <person name="Ogino H."/>
            <person name="Ochi H."/>
            <person name="Hellsten U."/>
            <person name="Lyons J.B."/>
            <person name="Simakov O."/>
            <person name="Putnam N."/>
            <person name="Stites J."/>
            <person name="Kuroki Y."/>
            <person name="Tanaka T."/>
            <person name="Michiue T."/>
            <person name="Watanabe M."/>
            <person name="Bogdanovic O."/>
            <person name="Lister R."/>
            <person name="Georgiou G."/>
            <person name="Paranjpe S.S."/>
            <person name="van Kruijsbergen I."/>
            <person name="Shu S."/>
            <person name="Carlson J."/>
            <person name="Kinoshita T."/>
            <person name="Ohta Y."/>
            <person name="Mawaribuchi S."/>
            <person name="Jenkins J."/>
            <person name="Grimwood J."/>
            <person name="Schmutz J."/>
            <person name="Mitros T."/>
            <person name="Mozaffari S.V."/>
            <person name="Suzuki Y."/>
            <person name="Haramoto Y."/>
            <person name="Yamamoto T.S."/>
            <person name="Takagi C."/>
            <person name="Heald R."/>
            <person name="Miller K."/>
            <person name="Haudenschild C."/>
            <person name="Kitzman J."/>
            <person name="Nakayama T."/>
            <person name="Izutsu Y."/>
            <person name="Robert J."/>
            <person name="Fortriede J."/>
            <person name="Burns K."/>
            <person name="Lotay V."/>
            <person name="Karimi K."/>
            <person name="Yasuoka Y."/>
            <person name="Dichmann D.S."/>
            <person name="Flajnik M.F."/>
            <person name="Houston D.W."/>
            <person name="Shendure J."/>
            <person name="DuPasquier L."/>
            <person name="Vize P.D."/>
            <person name="Zorn A.M."/>
            <person name="Ito M."/>
            <person name="Marcotte E.M."/>
            <person name="Wallingford J.B."/>
            <person name="Ito Y."/>
            <person name="Asashima M."/>
            <person name="Ueno N."/>
            <person name="Matsuda Y."/>
            <person name="Veenstra G.J."/>
            <person name="Fujiyama A."/>
            <person name="Harland R.M."/>
            <person name="Taira M."/>
            <person name="Rokhsar D.S."/>
        </authorList>
    </citation>
    <scope>NUCLEOTIDE SEQUENCE [LARGE SCALE GENOMIC DNA]</scope>
    <source>
        <strain evidence="8">J</strain>
    </source>
</reference>
<dbReference type="SMART" id="SM00409">
    <property type="entry name" value="IG"/>
    <property type="match status" value="2"/>
</dbReference>
<dbReference type="GO" id="GO:0008037">
    <property type="term" value="P:cell recognition"/>
    <property type="evidence" value="ECO:0007669"/>
    <property type="project" value="TreeGrafter"/>
</dbReference>
<evidence type="ECO:0000256" key="5">
    <source>
        <dbReference type="SAM" id="SignalP"/>
    </source>
</evidence>
<evidence type="ECO:0000313" key="7">
    <source>
        <dbReference type="EMBL" id="OCT73562.1"/>
    </source>
</evidence>